<proteinExistence type="predicted"/>
<evidence type="ECO:0000313" key="2">
    <source>
        <dbReference type="EMBL" id="MBW82705.1"/>
    </source>
</evidence>
<protein>
    <submittedName>
        <fullName evidence="2">Uncharacterized protein</fullName>
    </submittedName>
</protein>
<dbReference type="EMBL" id="GGEC01002222">
    <property type="protein sequence ID" value="MBW82705.1"/>
    <property type="molecule type" value="Transcribed_RNA"/>
</dbReference>
<feature type="transmembrane region" description="Helical" evidence="1">
    <location>
        <begin position="20"/>
        <end position="41"/>
    </location>
</feature>
<evidence type="ECO:0000256" key="1">
    <source>
        <dbReference type="SAM" id="Phobius"/>
    </source>
</evidence>
<keyword evidence="1" id="KW-0812">Transmembrane</keyword>
<sequence>MKDGSLSVRENDSPSNYSIALWSIFYIILFVNRWVCANILVCCNLSRSCGNVNI</sequence>
<keyword evidence="1" id="KW-1133">Transmembrane helix</keyword>
<reference evidence="2" key="1">
    <citation type="submission" date="2018-02" db="EMBL/GenBank/DDBJ databases">
        <title>Rhizophora mucronata_Transcriptome.</title>
        <authorList>
            <person name="Meera S.P."/>
            <person name="Sreeshan A."/>
            <person name="Augustine A."/>
        </authorList>
    </citation>
    <scope>NUCLEOTIDE SEQUENCE</scope>
    <source>
        <tissue evidence="2">Leaf</tissue>
    </source>
</reference>
<dbReference type="AlphaFoldDB" id="A0A2P2INB7"/>
<organism evidence="2">
    <name type="scientific">Rhizophora mucronata</name>
    <name type="common">Asiatic mangrove</name>
    <dbReference type="NCBI Taxonomy" id="61149"/>
    <lineage>
        <taxon>Eukaryota</taxon>
        <taxon>Viridiplantae</taxon>
        <taxon>Streptophyta</taxon>
        <taxon>Embryophyta</taxon>
        <taxon>Tracheophyta</taxon>
        <taxon>Spermatophyta</taxon>
        <taxon>Magnoliopsida</taxon>
        <taxon>eudicotyledons</taxon>
        <taxon>Gunneridae</taxon>
        <taxon>Pentapetalae</taxon>
        <taxon>rosids</taxon>
        <taxon>fabids</taxon>
        <taxon>Malpighiales</taxon>
        <taxon>Rhizophoraceae</taxon>
        <taxon>Rhizophora</taxon>
    </lineage>
</organism>
<accession>A0A2P2INB7</accession>
<keyword evidence="1" id="KW-0472">Membrane</keyword>
<name>A0A2P2INB7_RHIMU</name>